<evidence type="ECO:0000256" key="1">
    <source>
        <dbReference type="SAM" id="SignalP"/>
    </source>
</evidence>
<proteinExistence type="predicted"/>
<name>A0A4Q7NYL7_9FLAO</name>
<evidence type="ECO:0000313" key="3">
    <source>
        <dbReference type="EMBL" id="RZS92551.1"/>
    </source>
</evidence>
<evidence type="ECO:0000313" key="4">
    <source>
        <dbReference type="Proteomes" id="UP000292262"/>
    </source>
</evidence>
<organism evidence="3 4">
    <name type="scientific">Aquimarina brevivitae</name>
    <dbReference type="NCBI Taxonomy" id="323412"/>
    <lineage>
        <taxon>Bacteria</taxon>
        <taxon>Pseudomonadati</taxon>
        <taxon>Bacteroidota</taxon>
        <taxon>Flavobacteriia</taxon>
        <taxon>Flavobacteriales</taxon>
        <taxon>Flavobacteriaceae</taxon>
        <taxon>Aquimarina</taxon>
    </lineage>
</organism>
<keyword evidence="1" id="KW-0732">Signal</keyword>
<evidence type="ECO:0000259" key="2">
    <source>
        <dbReference type="Pfam" id="PF14292"/>
    </source>
</evidence>
<dbReference type="GO" id="GO:0019867">
    <property type="term" value="C:outer membrane"/>
    <property type="evidence" value="ECO:0007669"/>
    <property type="project" value="InterPro"/>
</dbReference>
<dbReference type="AlphaFoldDB" id="A0A4Q7NYL7"/>
<dbReference type="GO" id="GO:2001070">
    <property type="term" value="F:starch binding"/>
    <property type="evidence" value="ECO:0007669"/>
    <property type="project" value="InterPro"/>
</dbReference>
<accession>A0A4Q7NYL7</accession>
<dbReference type="Proteomes" id="UP000292262">
    <property type="component" value="Unassembled WGS sequence"/>
</dbReference>
<feature type="chain" id="PRO_5020871412" evidence="1">
    <location>
        <begin position="22"/>
        <end position="369"/>
    </location>
</feature>
<reference evidence="3 4" key="1">
    <citation type="submission" date="2019-02" db="EMBL/GenBank/DDBJ databases">
        <title>Genomic Encyclopedia of Type Strains, Phase IV (KMG-IV): sequencing the most valuable type-strain genomes for metagenomic binning, comparative biology and taxonomic classification.</title>
        <authorList>
            <person name="Goeker M."/>
        </authorList>
    </citation>
    <scope>NUCLEOTIDE SEQUENCE [LARGE SCALE GENOMIC DNA]</scope>
    <source>
        <strain evidence="3 4">DSM 17196</strain>
    </source>
</reference>
<keyword evidence="4" id="KW-1185">Reference proteome</keyword>
<feature type="signal peptide" evidence="1">
    <location>
        <begin position="1"/>
        <end position="21"/>
    </location>
</feature>
<dbReference type="OrthoDB" id="975117at2"/>
<comment type="caution">
    <text evidence="3">The sequence shown here is derived from an EMBL/GenBank/DDBJ whole genome shotgun (WGS) entry which is preliminary data.</text>
</comment>
<dbReference type="EMBL" id="SGXE01000003">
    <property type="protein sequence ID" value="RZS92551.1"/>
    <property type="molecule type" value="Genomic_DNA"/>
</dbReference>
<feature type="domain" description="SusE outer membrane protein" evidence="2">
    <location>
        <begin position="23"/>
        <end position="129"/>
    </location>
</feature>
<gene>
    <name evidence="3" type="ORF">EV197_2689</name>
</gene>
<dbReference type="InterPro" id="IPR025970">
    <property type="entry name" value="SusE"/>
</dbReference>
<dbReference type="RefSeq" id="WP_130287228.1">
    <property type="nucleotide sequence ID" value="NZ_SGXE01000003.1"/>
</dbReference>
<dbReference type="Pfam" id="PF14292">
    <property type="entry name" value="SusE"/>
    <property type="match status" value="1"/>
</dbReference>
<sequence>MKKILILLLGLVIVTCFNSCIEDDEPTFMINEEAIEAPLLVTPNSSVNLDQESADQQALTIVWEDANYNFETPVTYNIEVTAAGEGFDTPIEAAQTSERYYSWTVGELNSLAIAAGLEADTEGNLNIRVVSSLGTNDGVPADSNVLVITLTPYSTIIPVKDLFLVGNATAADWNNDNNNPPIVRNPANENDFSFKGRFLGGGDLAFKLLEIRGQWQPQWGTNDGTTVEVNDGTGSDPGVFSVPAEGYYEFNINIDDRTFSVSPYDASGATDYTAIGIGIIGSATPNGWDDDTDMTQSTFDSHLWYINDIVLIDGEAKFRTNSDWSTNWGADTALTGYGNQDGPNIPVTAGTYDVWFNDLDGSYVFILKN</sequence>
<protein>
    <submittedName>
        <fullName evidence="3">Uncharacterized protein DUF5019</fullName>
    </submittedName>
</protein>
<dbReference type="Gene3D" id="2.60.40.3620">
    <property type="match status" value="2"/>
</dbReference>